<keyword evidence="1" id="KW-1133">Transmembrane helix</keyword>
<dbReference type="AlphaFoldDB" id="A0A4R1F5G1"/>
<feature type="transmembrane region" description="Helical" evidence="1">
    <location>
        <begin position="89"/>
        <end position="110"/>
    </location>
</feature>
<dbReference type="RefSeq" id="WP_131904773.1">
    <property type="nucleotide sequence ID" value="NZ_BAAAFU010000008.1"/>
</dbReference>
<gene>
    <name evidence="2" type="ORF">EV695_0984</name>
</gene>
<keyword evidence="1" id="KW-0812">Transmembrane</keyword>
<accession>A0A4R1F5G1</accession>
<feature type="transmembrane region" description="Helical" evidence="1">
    <location>
        <begin position="21"/>
        <end position="44"/>
    </location>
</feature>
<evidence type="ECO:0000313" key="3">
    <source>
        <dbReference type="Proteomes" id="UP000294887"/>
    </source>
</evidence>
<organism evidence="2 3">
    <name type="scientific">Cocleimonas flava</name>
    <dbReference type="NCBI Taxonomy" id="634765"/>
    <lineage>
        <taxon>Bacteria</taxon>
        <taxon>Pseudomonadati</taxon>
        <taxon>Pseudomonadota</taxon>
        <taxon>Gammaproteobacteria</taxon>
        <taxon>Thiotrichales</taxon>
        <taxon>Thiotrichaceae</taxon>
        <taxon>Cocleimonas</taxon>
    </lineage>
</organism>
<proteinExistence type="predicted"/>
<comment type="caution">
    <text evidence="2">The sequence shown here is derived from an EMBL/GenBank/DDBJ whole genome shotgun (WGS) entry which is preliminary data.</text>
</comment>
<reference evidence="2 3" key="1">
    <citation type="submission" date="2019-03" db="EMBL/GenBank/DDBJ databases">
        <title>Genomic Encyclopedia of Type Strains, Phase IV (KMG-IV): sequencing the most valuable type-strain genomes for metagenomic binning, comparative biology and taxonomic classification.</title>
        <authorList>
            <person name="Goeker M."/>
        </authorList>
    </citation>
    <scope>NUCLEOTIDE SEQUENCE [LARGE SCALE GENOMIC DNA]</scope>
    <source>
        <strain evidence="2 3">DSM 24830</strain>
    </source>
</reference>
<dbReference type="Proteomes" id="UP000294887">
    <property type="component" value="Unassembled WGS sequence"/>
</dbReference>
<keyword evidence="3" id="KW-1185">Reference proteome</keyword>
<feature type="transmembrane region" description="Helical" evidence="1">
    <location>
        <begin position="50"/>
        <end position="69"/>
    </location>
</feature>
<evidence type="ECO:0000256" key="1">
    <source>
        <dbReference type="SAM" id="Phobius"/>
    </source>
</evidence>
<dbReference type="OrthoDB" id="5625903at2"/>
<dbReference type="EMBL" id="SMFQ01000002">
    <property type="protein sequence ID" value="TCJ89123.1"/>
    <property type="molecule type" value="Genomic_DNA"/>
</dbReference>
<protein>
    <submittedName>
        <fullName evidence="2">Uncharacterized protein</fullName>
    </submittedName>
</protein>
<evidence type="ECO:0000313" key="2">
    <source>
        <dbReference type="EMBL" id="TCJ89123.1"/>
    </source>
</evidence>
<name>A0A4R1F5G1_9GAMM</name>
<keyword evidence="1" id="KW-0472">Membrane</keyword>
<feature type="transmembrane region" description="Helical" evidence="1">
    <location>
        <begin position="130"/>
        <end position="152"/>
    </location>
</feature>
<sequence length="158" mass="17795">MTHKHTLNSYNSQINISISELLPKLFLFLSGLSFVVSLFLSTFFTSDGNVIGAWVFILGWIGIVVFQFAWYANPLNILALLLFEARPRLAILLSLLALVIASETFTFSEIPTGLFTGNHSEKTFIKEFGLGFYSWYLSQILFLFALFSKYLATNKGNS</sequence>